<reference evidence="2" key="1">
    <citation type="submission" date="2013-03" db="EMBL/GenBank/DDBJ databases">
        <title>The Genome Sequence of Anopheles minimus MINIMUS1.</title>
        <authorList>
            <consortium name="The Broad Institute Genomics Platform"/>
            <person name="Neafsey D.E."/>
            <person name="Walton C."/>
            <person name="Walker B."/>
            <person name="Young S.K."/>
            <person name="Zeng Q."/>
            <person name="Gargeya S."/>
            <person name="Fitzgerald M."/>
            <person name="Haas B."/>
            <person name="Abouelleil A."/>
            <person name="Allen A.W."/>
            <person name="Alvarado L."/>
            <person name="Arachchi H.M."/>
            <person name="Berlin A.M."/>
            <person name="Chapman S.B."/>
            <person name="Gainer-Dewar J."/>
            <person name="Goldberg J."/>
            <person name="Griggs A."/>
            <person name="Gujja S."/>
            <person name="Hansen M."/>
            <person name="Howarth C."/>
            <person name="Imamovic A."/>
            <person name="Ireland A."/>
            <person name="Larimer J."/>
            <person name="McCowan C."/>
            <person name="Murphy C."/>
            <person name="Pearson M."/>
            <person name="Poon T.W."/>
            <person name="Priest M."/>
            <person name="Roberts A."/>
            <person name="Saif S."/>
            <person name="Shea T."/>
            <person name="Sisk P."/>
            <person name="Sykes S."/>
            <person name="Wortman J."/>
            <person name="Nusbaum C."/>
            <person name="Birren B."/>
        </authorList>
    </citation>
    <scope>NUCLEOTIDE SEQUENCE [LARGE SCALE GENOMIC DNA]</scope>
    <source>
        <strain evidence="2">MINIMUS1</strain>
    </source>
</reference>
<name>A0A182WNG0_9DIPT</name>
<sequence>QVHLPFNITLFSGDGLRFQSPVTDAGIVEPWCSSTVRLPSVRAAAYYPNLPCAVQCSAIVLAVKKQCSGGGKLVMSKMDYTQQCLVLGALKGNAKLCRNTRKTHSQKP</sequence>
<accession>A0A182WNG0</accession>
<dbReference type="Proteomes" id="UP000075920">
    <property type="component" value="Unassembled WGS sequence"/>
</dbReference>
<dbReference type="VEuPathDB" id="VectorBase:AMIN014250"/>
<proteinExistence type="predicted"/>
<dbReference type="AlphaFoldDB" id="A0A182WNG0"/>
<evidence type="ECO:0000313" key="1">
    <source>
        <dbReference type="EnsemblMetazoa" id="AMIN014250-PA"/>
    </source>
</evidence>
<reference evidence="1" key="2">
    <citation type="submission" date="2020-05" db="UniProtKB">
        <authorList>
            <consortium name="EnsemblMetazoa"/>
        </authorList>
    </citation>
    <scope>IDENTIFICATION</scope>
    <source>
        <strain evidence="1">MINIMUS1</strain>
    </source>
</reference>
<dbReference type="EnsemblMetazoa" id="AMIN014250-RA">
    <property type="protein sequence ID" value="AMIN014250-PA"/>
    <property type="gene ID" value="AMIN014250"/>
</dbReference>
<protein>
    <submittedName>
        <fullName evidence="1">Uncharacterized protein</fullName>
    </submittedName>
</protein>
<keyword evidence="2" id="KW-1185">Reference proteome</keyword>
<evidence type="ECO:0000313" key="2">
    <source>
        <dbReference type="Proteomes" id="UP000075920"/>
    </source>
</evidence>
<organism evidence="1 2">
    <name type="scientific">Anopheles minimus</name>
    <dbReference type="NCBI Taxonomy" id="112268"/>
    <lineage>
        <taxon>Eukaryota</taxon>
        <taxon>Metazoa</taxon>
        <taxon>Ecdysozoa</taxon>
        <taxon>Arthropoda</taxon>
        <taxon>Hexapoda</taxon>
        <taxon>Insecta</taxon>
        <taxon>Pterygota</taxon>
        <taxon>Neoptera</taxon>
        <taxon>Endopterygota</taxon>
        <taxon>Diptera</taxon>
        <taxon>Nematocera</taxon>
        <taxon>Culicoidea</taxon>
        <taxon>Culicidae</taxon>
        <taxon>Anophelinae</taxon>
        <taxon>Anopheles</taxon>
    </lineage>
</organism>